<comment type="caution">
    <text evidence="1">The sequence shown here is derived from an EMBL/GenBank/DDBJ whole genome shotgun (WGS) entry which is preliminary data.</text>
</comment>
<dbReference type="PATRIC" id="fig|294.194.peg.2246"/>
<sequence length="59" mass="6786">MFYLQAYLPILNTEAELRAFLSAKPGNVALTDHTDRLKAPVTVIKQMAVNRQPYYFVEQ</sequence>
<protein>
    <submittedName>
        <fullName evidence="1">Uncharacterized protein</fullName>
    </submittedName>
</protein>
<proteinExistence type="predicted"/>
<dbReference type="Proteomes" id="UP000061348">
    <property type="component" value="Unassembled WGS sequence"/>
</dbReference>
<dbReference type="EMBL" id="LCYA01000052">
    <property type="protein sequence ID" value="KWV89129.1"/>
    <property type="molecule type" value="Genomic_DNA"/>
</dbReference>
<dbReference type="AlphaFoldDB" id="A0A120G8N9"/>
<gene>
    <name evidence="1" type="ORF">PFLmoz3_02028</name>
</gene>
<evidence type="ECO:0000313" key="2">
    <source>
        <dbReference type="Proteomes" id="UP000061348"/>
    </source>
</evidence>
<organism evidence="1 2">
    <name type="scientific">Pseudomonas fluorescens</name>
    <dbReference type="NCBI Taxonomy" id="294"/>
    <lineage>
        <taxon>Bacteria</taxon>
        <taxon>Pseudomonadati</taxon>
        <taxon>Pseudomonadota</taxon>
        <taxon>Gammaproteobacteria</taxon>
        <taxon>Pseudomonadales</taxon>
        <taxon>Pseudomonadaceae</taxon>
        <taxon>Pseudomonas</taxon>
    </lineage>
</organism>
<accession>A0A120G8N9</accession>
<evidence type="ECO:0000313" key="1">
    <source>
        <dbReference type="EMBL" id="KWV89129.1"/>
    </source>
</evidence>
<reference evidence="1 2" key="1">
    <citation type="submission" date="2015-05" db="EMBL/GenBank/DDBJ databases">
        <title>A genomic and transcriptomic approach to investigate the blue pigment phenotype in Pseudomonas fluorescens.</title>
        <authorList>
            <person name="Andreani N.A."/>
            <person name="Cardazzo B."/>
        </authorList>
    </citation>
    <scope>NUCLEOTIDE SEQUENCE [LARGE SCALE GENOMIC DNA]</scope>
    <source>
        <strain evidence="1 2">Ps_22</strain>
    </source>
</reference>
<name>A0A120G8N9_PSEFL</name>